<feature type="transmembrane region" description="Helical" evidence="1">
    <location>
        <begin position="322"/>
        <end position="341"/>
    </location>
</feature>
<sequence length="389" mass="42136">MTHTPTTGSPAPATATSALPLDRRSLAPDLARGVMLLFIALAHAHIFTVLIGGGEAVQSTADRIATAGNVMFVELRAYPMFAALFGYGLAQIYRRRTEQGHEWPWVRSLLRRRSRWLIVFGVVHAALLFFGDILAVYGLLALVFVGVLRFRDRTLVILTVIWLPLGATLQALVAAEQATTGQSVFPPMGDGLMDELVIRLTIYAMILPVMVISTVVPFLVGILAARHRVLEEPRQHLKLLRGAAFVGLPLGVLGGLPLALIKAETWPGHSPLDAMIAGGLHQVTGYAAGFGYAALIALIAVRLSDRRGPVTNALEALGQRSLTFYLAQSVAWAVLFASYTLHFQLTSPALAVGIAVAVWLTTVVLADLMRRRNTRGPAEVALRRLTYRS</sequence>
<feature type="transmembrane region" description="Helical" evidence="1">
    <location>
        <begin position="347"/>
        <end position="366"/>
    </location>
</feature>
<dbReference type="Proteomes" id="UP001055940">
    <property type="component" value="Chromosome"/>
</dbReference>
<feature type="domain" description="DUF418" evidence="2">
    <location>
        <begin position="224"/>
        <end position="388"/>
    </location>
</feature>
<feature type="transmembrane region" description="Helical" evidence="1">
    <location>
        <begin position="75"/>
        <end position="93"/>
    </location>
</feature>
<gene>
    <name evidence="3" type="ORF">NE857_33600</name>
</gene>
<dbReference type="PANTHER" id="PTHR30590:SF2">
    <property type="entry name" value="INNER MEMBRANE PROTEIN"/>
    <property type="match status" value="1"/>
</dbReference>
<dbReference type="EMBL" id="CP099837">
    <property type="protein sequence ID" value="USY20103.1"/>
    <property type="molecule type" value="Genomic_DNA"/>
</dbReference>
<dbReference type="InterPro" id="IPR052529">
    <property type="entry name" value="Bact_Transport_Assoc"/>
</dbReference>
<organism evidence="3 4">
    <name type="scientific">Nocardiopsis exhalans</name>
    <dbReference type="NCBI Taxonomy" id="163604"/>
    <lineage>
        <taxon>Bacteria</taxon>
        <taxon>Bacillati</taxon>
        <taxon>Actinomycetota</taxon>
        <taxon>Actinomycetes</taxon>
        <taxon>Streptosporangiales</taxon>
        <taxon>Nocardiopsidaceae</taxon>
        <taxon>Nocardiopsis</taxon>
    </lineage>
</organism>
<keyword evidence="1" id="KW-1133">Transmembrane helix</keyword>
<feature type="transmembrane region" description="Helical" evidence="1">
    <location>
        <begin position="155"/>
        <end position="176"/>
    </location>
</feature>
<evidence type="ECO:0000259" key="2">
    <source>
        <dbReference type="Pfam" id="PF04235"/>
    </source>
</evidence>
<dbReference type="RefSeq" id="WP_254419234.1">
    <property type="nucleotide sequence ID" value="NZ_BAAAJB010000002.1"/>
</dbReference>
<feature type="transmembrane region" description="Helical" evidence="1">
    <location>
        <begin position="116"/>
        <end position="148"/>
    </location>
</feature>
<dbReference type="InterPro" id="IPR007349">
    <property type="entry name" value="DUF418"/>
</dbReference>
<dbReference type="PANTHER" id="PTHR30590">
    <property type="entry name" value="INNER MEMBRANE PROTEIN"/>
    <property type="match status" value="1"/>
</dbReference>
<feature type="transmembrane region" description="Helical" evidence="1">
    <location>
        <begin position="30"/>
        <end position="54"/>
    </location>
</feature>
<feature type="transmembrane region" description="Helical" evidence="1">
    <location>
        <begin position="243"/>
        <end position="263"/>
    </location>
</feature>
<protein>
    <submittedName>
        <fullName evidence="3">DUF418 domain-containing protein</fullName>
    </submittedName>
</protein>
<name>A0ABY5D9B3_9ACTN</name>
<evidence type="ECO:0000313" key="3">
    <source>
        <dbReference type="EMBL" id="USY20103.1"/>
    </source>
</evidence>
<keyword evidence="1" id="KW-0472">Membrane</keyword>
<evidence type="ECO:0000313" key="4">
    <source>
        <dbReference type="Proteomes" id="UP001055940"/>
    </source>
</evidence>
<feature type="transmembrane region" description="Helical" evidence="1">
    <location>
        <begin position="196"/>
        <end position="223"/>
    </location>
</feature>
<evidence type="ECO:0000256" key="1">
    <source>
        <dbReference type="SAM" id="Phobius"/>
    </source>
</evidence>
<proteinExistence type="predicted"/>
<reference evidence="3" key="1">
    <citation type="submission" date="2022-06" db="EMBL/GenBank/DDBJ databases">
        <authorList>
            <person name="Ping M."/>
        </authorList>
    </citation>
    <scope>NUCLEOTIDE SEQUENCE</scope>
    <source>
        <strain evidence="3">JCM11759T</strain>
    </source>
</reference>
<keyword evidence="1" id="KW-0812">Transmembrane</keyword>
<feature type="transmembrane region" description="Helical" evidence="1">
    <location>
        <begin position="283"/>
        <end position="301"/>
    </location>
</feature>
<dbReference type="Pfam" id="PF04235">
    <property type="entry name" value="DUF418"/>
    <property type="match status" value="1"/>
</dbReference>
<keyword evidence="4" id="KW-1185">Reference proteome</keyword>
<accession>A0ABY5D9B3</accession>